<dbReference type="GO" id="GO:0140097">
    <property type="term" value="F:catalytic activity, acting on DNA"/>
    <property type="evidence" value="ECO:0007669"/>
    <property type="project" value="UniProtKB-ARBA"/>
</dbReference>
<dbReference type="Pfam" id="PF00271">
    <property type="entry name" value="Helicase_C"/>
    <property type="match status" value="1"/>
</dbReference>
<organism evidence="12 13">
    <name type="scientific">Candidatus Nitrosocosmicus arcticus</name>
    <dbReference type="NCBI Taxonomy" id="2035267"/>
    <lineage>
        <taxon>Archaea</taxon>
        <taxon>Nitrososphaerota</taxon>
        <taxon>Nitrososphaeria</taxon>
        <taxon>Nitrososphaerales</taxon>
        <taxon>Nitrososphaeraceae</taxon>
        <taxon>Candidatus Nitrosocosmicus</taxon>
    </lineage>
</organism>
<evidence type="ECO:0000256" key="3">
    <source>
        <dbReference type="ARBA" id="ARBA00022801"/>
    </source>
</evidence>
<keyword evidence="2" id="KW-0227">DNA damage</keyword>
<dbReference type="InterPro" id="IPR052511">
    <property type="entry name" value="ATP-dep_Helicase"/>
</dbReference>
<keyword evidence="5" id="KW-0067">ATP-binding</keyword>
<keyword evidence="6" id="KW-0238">DNA-binding</keyword>
<reference evidence="12 13" key="1">
    <citation type="journal article" date="2019" name="Front. Microbiol.">
        <title>Ammonia Oxidation by the Arctic Terrestrial Thaumarchaeote Candidatus Nitrosocosmicus arcticus Is Stimulated by Increasing Temperatures.</title>
        <authorList>
            <person name="Alves R.J.E."/>
            <person name="Kerou M."/>
            <person name="Zappe A."/>
            <person name="Bittner R."/>
            <person name="Abby S.S."/>
            <person name="Schmidt H.A."/>
            <person name="Pfeifer K."/>
            <person name="Schleper C."/>
        </authorList>
    </citation>
    <scope>NUCLEOTIDE SEQUENCE [LARGE SCALE GENOMIC DNA]</scope>
    <source>
        <strain evidence="12 13">Kfb</strain>
    </source>
</reference>
<dbReference type="Pfam" id="PF08494">
    <property type="entry name" value="DEAD_assoc"/>
    <property type="match status" value="1"/>
</dbReference>
<dbReference type="InterPro" id="IPR017170">
    <property type="entry name" value="Lhr-like"/>
</dbReference>
<evidence type="ECO:0000259" key="11">
    <source>
        <dbReference type="PROSITE" id="PS51194"/>
    </source>
</evidence>
<evidence type="ECO:0000256" key="7">
    <source>
        <dbReference type="ARBA" id="ARBA00023204"/>
    </source>
</evidence>
<dbReference type="InterPro" id="IPR001650">
    <property type="entry name" value="Helicase_C-like"/>
</dbReference>
<keyword evidence="8" id="KW-0413">Isomerase</keyword>
<feature type="domain" description="Helicase C-terminal" evidence="11">
    <location>
        <begin position="241"/>
        <end position="395"/>
    </location>
</feature>
<dbReference type="Pfam" id="PF19306">
    <property type="entry name" value="WHD_Lhr"/>
    <property type="match status" value="1"/>
</dbReference>
<dbReference type="GO" id="GO:0006281">
    <property type="term" value="P:DNA repair"/>
    <property type="evidence" value="ECO:0007669"/>
    <property type="project" value="UniProtKB-KW"/>
</dbReference>
<gene>
    <name evidence="12" type="ORF">NARC_140079</name>
</gene>
<dbReference type="GO" id="GO:0003677">
    <property type="term" value="F:DNA binding"/>
    <property type="evidence" value="ECO:0007669"/>
    <property type="project" value="UniProtKB-KW"/>
</dbReference>
<dbReference type="InterPro" id="IPR027417">
    <property type="entry name" value="P-loop_NTPase"/>
</dbReference>
<dbReference type="InterPro" id="IPR013701">
    <property type="entry name" value="Lhr-like_DEAD/DEAH_assoc"/>
</dbReference>
<dbReference type="SMART" id="SM00490">
    <property type="entry name" value="HELICc"/>
    <property type="match status" value="1"/>
</dbReference>
<dbReference type="InterPro" id="IPR045628">
    <property type="entry name" value="Lhr_WH_dom"/>
</dbReference>
<dbReference type="RefSeq" id="WP_261377914.1">
    <property type="nucleotide sequence ID" value="NZ_ML675589.1"/>
</dbReference>
<protein>
    <submittedName>
        <fullName evidence="12">ATP-dependent helicase</fullName>
    </submittedName>
</protein>
<evidence type="ECO:0000256" key="6">
    <source>
        <dbReference type="ARBA" id="ARBA00023125"/>
    </source>
</evidence>
<keyword evidence="13" id="KW-1185">Reference proteome</keyword>
<comment type="similarity">
    <text evidence="9">Belongs to the Lhr helicase family. Lhr-Core subfamily.</text>
</comment>
<dbReference type="PANTHER" id="PTHR47962">
    <property type="entry name" value="ATP-DEPENDENT HELICASE LHR-RELATED-RELATED"/>
    <property type="match status" value="1"/>
</dbReference>
<dbReference type="SMART" id="SM00487">
    <property type="entry name" value="DEXDc"/>
    <property type="match status" value="1"/>
</dbReference>
<evidence type="ECO:0000313" key="13">
    <source>
        <dbReference type="Proteomes" id="UP000315289"/>
    </source>
</evidence>
<evidence type="ECO:0000256" key="9">
    <source>
        <dbReference type="ARBA" id="ARBA00093467"/>
    </source>
</evidence>
<keyword evidence="7" id="KW-0234">DNA repair</keyword>
<keyword evidence="1" id="KW-0547">Nucleotide-binding</keyword>
<dbReference type="GO" id="GO:0016887">
    <property type="term" value="F:ATP hydrolysis activity"/>
    <property type="evidence" value="ECO:0007669"/>
    <property type="project" value="TreeGrafter"/>
</dbReference>
<dbReference type="Pfam" id="PF00270">
    <property type="entry name" value="DEAD"/>
    <property type="match status" value="1"/>
</dbReference>
<dbReference type="GO" id="GO:0005524">
    <property type="term" value="F:ATP binding"/>
    <property type="evidence" value="ECO:0007669"/>
    <property type="project" value="UniProtKB-KW"/>
</dbReference>
<dbReference type="SUPFAM" id="SSF52540">
    <property type="entry name" value="P-loop containing nucleoside triphosphate hydrolases"/>
    <property type="match status" value="1"/>
</dbReference>
<accession>A0A557SSP7</accession>
<evidence type="ECO:0000313" key="12">
    <source>
        <dbReference type="EMBL" id="TVP39624.1"/>
    </source>
</evidence>
<evidence type="ECO:0000256" key="2">
    <source>
        <dbReference type="ARBA" id="ARBA00022763"/>
    </source>
</evidence>
<dbReference type="PROSITE" id="PS51194">
    <property type="entry name" value="HELICASE_CTER"/>
    <property type="match status" value="1"/>
</dbReference>
<dbReference type="Proteomes" id="UP000315289">
    <property type="component" value="Unassembled WGS sequence"/>
</dbReference>
<dbReference type="PROSITE" id="PS51192">
    <property type="entry name" value="HELICASE_ATP_BIND_1"/>
    <property type="match status" value="1"/>
</dbReference>
<evidence type="ECO:0000256" key="4">
    <source>
        <dbReference type="ARBA" id="ARBA00022806"/>
    </source>
</evidence>
<proteinExistence type="inferred from homology"/>
<keyword evidence="4 12" id="KW-0347">Helicase</keyword>
<feature type="domain" description="Helicase ATP-binding" evidence="10">
    <location>
        <begin position="32"/>
        <end position="214"/>
    </location>
</feature>
<dbReference type="EMBL" id="VOAH01000014">
    <property type="protein sequence ID" value="TVP39624.1"/>
    <property type="molecule type" value="Genomic_DNA"/>
</dbReference>
<dbReference type="AlphaFoldDB" id="A0A557SSP7"/>
<evidence type="ECO:0000256" key="5">
    <source>
        <dbReference type="ARBA" id="ARBA00022840"/>
    </source>
</evidence>
<comment type="caution">
    <text evidence="12">The sequence shown here is derived from an EMBL/GenBank/DDBJ whole genome shotgun (WGS) entry which is preliminary data.</text>
</comment>
<sequence>MKSSYAQLEQHILNKFSKESFAKLTSIQDQSYKVLVRRRDSLLVAPTGSGKTESAIIPVITMLADAERGESAGGDGIRCLYVTPQRSLNNDVFRRIIKYATSENLKVEIRHGDTSYTKRKKIYQNPPDILITTPESLAIMLVNEKMGHLLKTVRWVIIDEIHEIISSKRGSYLSLCLERLTFFSAGFCRIGISATVGNLAETARFLVGKNRKCAILVDKTLRKYDIDLKHVDGSIKEVSTYILEYVAKTHSDSSVLLFTNTRDESEFMSTVLKSQSNLQVQVHHGSLSRDAREETENFLRSGFVGIVVCTSSLELGLDIGSIDLVIHYGSPRQVSKLIQRIGRSRHTRRSSAKGLIITNNYDDFFESLSIIQRVRRGSIEDQIPHECPLDVLAHNIVGMTLQTREKLNLEKLYGAFSSAHLFRSLSYFDFIDCINILVNSFLIRLDVEKKHITRTGKSYRYYYENVSTIPHIVKFEVIDSISKKRIGSLDQQFVGDYGEKGNVFVLKGSQWRVLVIDEGKFQVHVEPLSGAPINVPYWVGEMIPVDYETAMMVGKLRKKIRSENSKKIDVSFSDTDPKIIANMLKNMKSLDIIPDSSNLVFETIPTESIVVIHSTLGSKINNTLGSLLSTFLSSKTGYIIETRSDPYRILLSSVNIRLRQNHLFSLFDDEFDVESVLIASFSGTYNINWKVWGVAKRFGIIKKESIYDKRVARMLYDRYYKTSLSKESIRELIHDKYDVKKTSQIIKDIKSGAINLHWVDTREFSGLAQPILSRSKKSISAPLGIENGILELVKERLTKTKHKLICMRCGKWERIFETKDIPSKLGCPFCKSKLVAATFWKDGDLGNIIGRKITGASLSKDEEHKFDRAWKIASLINNFGKMAVFVLSGHGIGADTCARILRNYTDDENLLKTIYEAEKQYVMTRGFWDN</sequence>
<dbReference type="PANTHER" id="PTHR47962:SF5">
    <property type="entry name" value="ATP-DEPENDENT HELICASE LHR-RELATED"/>
    <property type="match status" value="1"/>
</dbReference>
<dbReference type="PIRSF" id="PIRSF037307">
    <property type="entry name" value="Lhr-like_helic_prd"/>
    <property type="match status" value="1"/>
</dbReference>
<evidence type="ECO:0000259" key="10">
    <source>
        <dbReference type="PROSITE" id="PS51192"/>
    </source>
</evidence>
<dbReference type="GO" id="GO:0004386">
    <property type="term" value="F:helicase activity"/>
    <property type="evidence" value="ECO:0007669"/>
    <property type="project" value="UniProtKB-KW"/>
</dbReference>
<dbReference type="InterPro" id="IPR011545">
    <property type="entry name" value="DEAD/DEAH_box_helicase_dom"/>
</dbReference>
<dbReference type="InterPro" id="IPR014001">
    <property type="entry name" value="Helicase_ATP-bd"/>
</dbReference>
<evidence type="ECO:0000256" key="1">
    <source>
        <dbReference type="ARBA" id="ARBA00022741"/>
    </source>
</evidence>
<evidence type="ECO:0000256" key="8">
    <source>
        <dbReference type="ARBA" id="ARBA00023235"/>
    </source>
</evidence>
<keyword evidence="3" id="KW-0378">Hydrolase</keyword>
<name>A0A557SSP7_9ARCH</name>
<dbReference type="Gene3D" id="3.40.50.300">
    <property type="entry name" value="P-loop containing nucleotide triphosphate hydrolases"/>
    <property type="match status" value="2"/>
</dbReference>
<dbReference type="CDD" id="cd17922">
    <property type="entry name" value="DEXHc_LHR-like"/>
    <property type="match status" value="1"/>
</dbReference>